<evidence type="ECO:0000256" key="12">
    <source>
        <dbReference type="ARBA" id="ARBA00022989"/>
    </source>
</evidence>
<dbReference type="InterPro" id="IPR001460">
    <property type="entry name" value="PCN-bd_Tpept"/>
</dbReference>
<keyword evidence="5" id="KW-0645">Protease</keyword>
<gene>
    <name evidence="21" type="ORF">FD46_GL001911</name>
</gene>
<dbReference type="GO" id="GO:0071555">
    <property type="term" value="P:cell wall organization"/>
    <property type="evidence" value="ECO:0007669"/>
    <property type="project" value="UniProtKB-KW"/>
</dbReference>
<dbReference type="Pfam" id="PF00905">
    <property type="entry name" value="Transpeptidase"/>
    <property type="match status" value="1"/>
</dbReference>
<dbReference type="InterPro" id="IPR023346">
    <property type="entry name" value="Lysozyme-like_dom_sf"/>
</dbReference>
<feature type="domain" description="Penicillin-binding protein transpeptidase" evidence="19">
    <location>
        <begin position="356"/>
        <end position="620"/>
    </location>
</feature>
<dbReference type="Gene3D" id="3.40.710.10">
    <property type="entry name" value="DD-peptidase/beta-lactamase superfamily"/>
    <property type="match status" value="1"/>
</dbReference>
<dbReference type="InterPro" id="IPR050396">
    <property type="entry name" value="Glycosyltr_51/Transpeptidase"/>
</dbReference>
<keyword evidence="8 18" id="KW-0812">Transmembrane</keyword>
<evidence type="ECO:0000256" key="11">
    <source>
        <dbReference type="ARBA" id="ARBA00022984"/>
    </source>
</evidence>
<evidence type="ECO:0000256" key="14">
    <source>
        <dbReference type="ARBA" id="ARBA00023268"/>
    </source>
</evidence>
<name>A0A0R1M9P0_9LACO</name>
<dbReference type="InterPro" id="IPR012338">
    <property type="entry name" value="Beta-lactam/transpept-like"/>
</dbReference>
<evidence type="ECO:0000256" key="13">
    <source>
        <dbReference type="ARBA" id="ARBA00023136"/>
    </source>
</evidence>
<comment type="similarity">
    <text evidence="1">In the C-terminal section; belongs to the transpeptidase family.</text>
</comment>
<evidence type="ECO:0000259" key="20">
    <source>
        <dbReference type="Pfam" id="PF00912"/>
    </source>
</evidence>
<dbReference type="PATRIC" id="fig|1423777.3.peg.1968"/>
<dbReference type="GO" id="GO:0009252">
    <property type="term" value="P:peptidoglycan biosynthetic process"/>
    <property type="evidence" value="ECO:0007669"/>
    <property type="project" value="UniProtKB-KW"/>
</dbReference>
<dbReference type="Proteomes" id="UP000051686">
    <property type="component" value="Unassembled WGS sequence"/>
</dbReference>
<evidence type="ECO:0000256" key="8">
    <source>
        <dbReference type="ARBA" id="ARBA00022692"/>
    </source>
</evidence>
<keyword evidence="4" id="KW-0121">Carboxypeptidase</keyword>
<keyword evidence="3" id="KW-1003">Cell membrane</keyword>
<evidence type="ECO:0000259" key="19">
    <source>
        <dbReference type="Pfam" id="PF00905"/>
    </source>
</evidence>
<keyword evidence="14" id="KW-0511">Multifunctional enzyme</keyword>
<evidence type="ECO:0000256" key="7">
    <source>
        <dbReference type="ARBA" id="ARBA00022679"/>
    </source>
</evidence>
<dbReference type="Gene3D" id="6.20.370.110">
    <property type="match status" value="1"/>
</dbReference>
<evidence type="ECO:0000256" key="1">
    <source>
        <dbReference type="ARBA" id="ARBA00007090"/>
    </source>
</evidence>
<evidence type="ECO:0000256" key="5">
    <source>
        <dbReference type="ARBA" id="ARBA00022670"/>
    </source>
</evidence>
<dbReference type="GO" id="GO:0009002">
    <property type="term" value="F:serine-type D-Ala-D-Ala carboxypeptidase activity"/>
    <property type="evidence" value="ECO:0007669"/>
    <property type="project" value="UniProtKB-EC"/>
</dbReference>
<feature type="transmembrane region" description="Helical" evidence="18">
    <location>
        <begin position="34"/>
        <end position="55"/>
    </location>
</feature>
<dbReference type="Gene3D" id="1.10.3810.10">
    <property type="entry name" value="Biosynthetic peptidoglycan transglycosylase-like"/>
    <property type="match status" value="1"/>
</dbReference>
<sequence>MKVKSFFSRIFESCRYSLKKLKIWFKQKWLRFQLWRWLTIIFLSFFLVISIYLVFVAKTAKVGNLKSELERSTEIYDGKNQKAGYLYSQKGSWKPLDQISPNMVNAVLSTEDRNFYHEYGFSFKGIARAGVLYLKNKILRRDYISGGGSTLTQQLVKNAFLSQEQTFSRKAKEIFISMQVENEYSKKEIITMYLNNAYFGNGVWGVEDASEKYFGVHASQLTVPQAATLAGMLTNPSGFNPLDHPDKSKARRNVVLSLMSINKKITEAQKKQYQIVPMVTNDRFQYNSGYRYPYYFDAVINEAINKYGLSESDVMNRGYKIYTGLNQTYQQKMQDSFSATELFPYDAADGTKSQGASIAISPSTGNVLALVGGREETHVFRGYNRATQLIRSPGSTIKPIAVYAPALEAGYHYDSILKDELKAYGTNKYLPHNWNDVYAGNIMMYKALAESKNAATVWLLNKIGLNAGYNMVKKFNLNISDDDRNLSLALGGLSKGESPAKMAGAYTAFANNGKMTSPHLIRKIVDASGKVIVDNTNPSSKRVISEKNAREMTSMMLDVYNSGTGATAKPAGYQIAGKTGSTQSSDGQTTSDKDHWYIGYTPDIVVATWVGFDNTKYSLENEGTRGGSALFKSEMEDILPNTAQTAFKVKSASSRVAASEKSSSSIWNGLKNAGDSASKSASDLRKKAADLFNSGKKKVEQWFGN</sequence>
<dbReference type="EMBL" id="AZEH01000039">
    <property type="protein sequence ID" value="KRL04774.1"/>
    <property type="molecule type" value="Genomic_DNA"/>
</dbReference>
<evidence type="ECO:0000313" key="22">
    <source>
        <dbReference type="Proteomes" id="UP000051686"/>
    </source>
</evidence>
<dbReference type="GO" id="GO:0030288">
    <property type="term" value="C:outer membrane-bounded periplasmic space"/>
    <property type="evidence" value="ECO:0007669"/>
    <property type="project" value="TreeGrafter"/>
</dbReference>
<evidence type="ECO:0000256" key="17">
    <source>
        <dbReference type="ARBA" id="ARBA00049902"/>
    </source>
</evidence>
<dbReference type="AlphaFoldDB" id="A0A0R1M9P0"/>
<dbReference type="PANTHER" id="PTHR32282:SF32">
    <property type="entry name" value="PENICILLIN-BINDING PROTEIN 2A"/>
    <property type="match status" value="1"/>
</dbReference>
<keyword evidence="13 18" id="KW-0472">Membrane</keyword>
<dbReference type="RefSeq" id="WP_057896720.1">
    <property type="nucleotide sequence ID" value="NZ_AZEH01000039.1"/>
</dbReference>
<dbReference type="FunFam" id="1.10.3810.10:FF:000001">
    <property type="entry name" value="Penicillin-binding protein 1A"/>
    <property type="match status" value="1"/>
</dbReference>
<organism evidence="21 22">
    <name type="scientific">Liquorilactobacillus oeni DSM 19972</name>
    <dbReference type="NCBI Taxonomy" id="1423777"/>
    <lineage>
        <taxon>Bacteria</taxon>
        <taxon>Bacillati</taxon>
        <taxon>Bacillota</taxon>
        <taxon>Bacilli</taxon>
        <taxon>Lactobacillales</taxon>
        <taxon>Lactobacillaceae</taxon>
        <taxon>Liquorilactobacillus</taxon>
    </lineage>
</organism>
<keyword evidence="11" id="KW-0573">Peptidoglycan synthesis</keyword>
<evidence type="ECO:0000256" key="2">
    <source>
        <dbReference type="ARBA" id="ARBA00007739"/>
    </source>
</evidence>
<keyword evidence="9" id="KW-0378">Hydrolase</keyword>
<keyword evidence="12 18" id="KW-1133">Transmembrane helix</keyword>
<accession>A0A0R1M9P0</accession>
<feature type="domain" description="Glycosyl transferase family 51" evidence="20">
    <location>
        <begin position="87"/>
        <end position="259"/>
    </location>
</feature>
<comment type="caution">
    <text evidence="21">The sequence shown here is derived from an EMBL/GenBank/DDBJ whole genome shotgun (WGS) entry which is preliminary data.</text>
</comment>
<dbReference type="GO" id="GO:0006508">
    <property type="term" value="P:proteolysis"/>
    <property type="evidence" value="ECO:0007669"/>
    <property type="project" value="UniProtKB-KW"/>
</dbReference>
<dbReference type="SUPFAM" id="SSF53955">
    <property type="entry name" value="Lysozyme-like"/>
    <property type="match status" value="1"/>
</dbReference>
<dbReference type="NCBIfam" id="TIGR02074">
    <property type="entry name" value="PBP_1a_fam"/>
    <property type="match status" value="1"/>
</dbReference>
<dbReference type="GO" id="GO:0008658">
    <property type="term" value="F:penicillin binding"/>
    <property type="evidence" value="ECO:0007669"/>
    <property type="project" value="InterPro"/>
</dbReference>
<dbReference type="OrthoDB" id="9766909at2"/>
<comment type="catalytic activity">
    <reaction evidence="16">
        <text>Preferential cleavage: (Ac)2-L-Lys-D-Ala-|-D-Ala. Also transpeptidation of peptidyl-alanyl moieties that are N-acyl substituents of D-alanine.</text>
        <dbReference type="EC" id="3.4.16.4"/>
    </reaction>
</comment>
<evidence type="ECO:0000313" key="21">
    <source>
        <dbReference type="EMBL" id="KRL04774.1"/>
    </source>
</evidence>
<keyword evidence="22" id="KW-1185">Reference proteome</keyword>
<dbReference type="GO" id="GO:0008955">
    <property type="term" value="F:peptidoglycan glycosyltransferase activity"/>
    <property type="evidence" value="ECO:0007669"/>
    <property type="project" value="UniProtKB-EC"/>
</dbReference>
<dbReference type="InterPro" id="IPR036950">
    <property type="entry name" value="PBP_transglycosylase"/>
</dbReference>
<keyword evidence="10" id="KW-0133">Cell shape</keyword>
<dbReference type="STRING" id="1423777.FD46_GL001911"/>
<keyword evidence="7" id="KW-0808">Transferase</keyword>
<evidence type="ECO:0000256" key="10">
    <source>
        <dbReference type="ARBA" id="ARBA00022960"/>
    </source>
</evidence>
<dbReference type="InterPro" id="IPR001264">
    <property type="entry name" value="Glyco_trans_51"/>
</dbReference>
<evidence type="ECO:0000256" key="18">
    <source>
        <dbReference type="SAM" id="Phobius"/>
    </source>
</evidence>
<keyword evidence="6" id="KW-0328">Glycosyltransferase</keyword>
<keyword evidence="15" id="KW-0961">Cell wall biogenesis/degradation</keyword>
<evidence type="ECO:0000256" key="16">
    <source>
        <dbReference type="ARBA" id="ARBA00034000"/>
    </source>
</evidence>
<evidence type="ECO:0000256" key="4">
    <source>
        <dbReference type="ARBA" id="ARBA00022645"/>
    </source>
</evidence>
<evidence type="ECO:0000256" key="3">
    <source>
        <dbReference type="ARBA" id="ARBA00022475"/>
    </source>
</evidence>
<evidence type="ECO:0000256" key="9">
    <source>
        <dbReference type="ARBA" id="ARBA00022801"/>
    </source>
</evidence>
<evidence type="ECO:0000256" key="6">
    <source>
        <dbReference type="ARBA" id="ARBA00022676"/>
    </source>
</evidence>
<reference evidence="21 22" key="1">
    <citation type="journal article" date="2015" name="Genome Announc.">
        <title>Expanding the biotechnology potential of lactobacilli through comparative genomics of 213 strains and associated genera.</title>
        <authorList>
            <person name="Sun Z."/>
            <person name="Harris H.M."/>
            <person name="McCann A."/>
            <person name="Guo C."/>
            <person name="Argimon S."/>
            <person name="Zhang W."/>
            <person name="Yang X."/>
            <person name="Jeffery I.B."/>
            <person name="Cooney J.C."/>
            <person name="Kagawa T.F."/>
            <person name="Liu W."/>
            <person name="Song Y."/>
            <person name="Salvetti E."/>
            <person name="Wrobel A."/>
            <person name="Rasinkangas P."/>
            <person name="Parkhill J."/>
            <person name="Rea M.C."/>
            <person name="O'Sullivan O."/>
            <person name="Ritari J."/>
            <person name="Douillard F.P."/>
            <person name="Paul Ross R."/>
            <person name="Yang R."/>
            <person name="Briner A.E."/>
            <person name="Felis G.E."/>
            <person name="de Vos W.M."/>
            <person name="Barrangou R."/>
            <person name="Klaenhammer T.R."/>
            <person name="Caufield P.W."/>
            <person name="Cui Y."/>
            <person name="Zhang H."/>
            <person name="O'Toole P.W."/>
        </authorList>
    </citation>
    <scope>NUCLEOTIDE SEQUENCE [LARGE SCALE GENOMIC DNA]</scope>
    <source>
        <strain evidence="21 22">DSM 19972</strain>
    </source>
</reference>
<proteinExistence type="inferred from homology"/>
<dbReference type="SUPFAM" id="SSF56601">
    <property type="entry name" value="beta-lactamase/transpeptidase-like"/>
    <property type="match status" value="1"/>
</dbReference>
<dbReference type="Pfam" id="PF00912">
    <property type="entry name" value="Transgly"/>
    <property type="match status" value="1"/>
</dbReference>
<dbReference type="GO" id="GO:0008360">
    <property type="term" value="P:regulation of cell shape"/>
    <property type="evidence" value="ECO:0007669"/>
    <property type="project" value="UniProtKB-KW"/>
</dbReference>
<protein>
    <submittedName>
        <fullName evidence="21">Multimodular transpeptidase-transglycosylase PBP 2A</fullName>
    </submittedName>
</protein>
<comment type="similarity">
    <text evidence="2">In the N-terminal section; belongs to the glycosyltransferase 51 family.</text>
</comment>
<evidence type="ECO:0000256" key="15">
    <source>
        <dbReference type="ARBA" id="ARBA00023316"/>
    </source>
</evidence>
<comment type="catalytic activity">
    <reaction evidence="17">
        <text>[GlcNAc-(1-&gt;4)-Mur2Ac(oyl-L-Ala-gamma-D-Glu-L-Lys-D-Ala-D-Ala)](n)-di-trans,octa-cis-undecaprenyl diphosphate + beta-D-GlcNAc-(1-&gt;4)-Mur2Ac(oyl-L-Ala-gamma-D-Glu-L-Lys-D-Ala-D-Ala)-di-trans,octa-cis-undecaprenyl diphosphate = [GlcNAc-(1-&gt;4)-Mur2Ac(oyl-L-Ala-gamma-D-Glu-L-Lys-D-Ala-D-Ala)](n+1)-di-trans,octa-cis-undecaprenyl diphosphate + di-trans,octa-cis-undecaprenyl diphosphate + H(+)</text>
        <dbReference type="Rhea" id="RHEA:23708"/>
        <dbReference type="Rhea" id="RHEA-COMP:9602"/>
        <dbReference type="Rhea" id="RHEA-COMP:9603"/>
        <dbReference type="ChEBI" id="CHEBI:15378"/>
        <dbReference type="ChEBI" id="CHEBI:58405"/>
        <dbReference type="ChEBI" id="CHEBI:60033"/>
        <dbReference type="ChEBI" id="CHEBI:78435"/>
        <dbReference type="EC" id="2.4.99.28"/>
    </reaction>
</comment>
<dbReference type="PANTHER" id="PTHR32282">
    <property type="entry name" value="BINDING PROTEIN TRANSPEPTIDASE, PUTATIVE-RELATED"/>
    <property type="match status" value="1"/>
</dbReference>